<comment type="caution">
    <text evidence="1">The sequence shown here is derived from an EMBL/GenBank/DDBJ whole genome shotgun (WGS) entry which is preliminary data.</text>
</comment>
<dbReference type="SUPFAM" id="SSF53098">
    <property type="entry name" value="Ribonuclease H-like"/>
    <property type="match status" value="1"/>
</dbReference>
<evidence type="ECO:0000313" key="2">
    <source>
        <dbReference type="Proteomes" id="UP000499080"/>
    </source>
</evidence>
<accession>A0A4Y2MXU7</accession>
<feature type="non-terminal residue" evidence="1">
    <location>
        <position position="1"/>
    </location>
</feature>
<reference evidence="1 2" key="1">
    <citation type="journal article" date="2019" name="Sci. Rep.">
        <title>Orb-weaving spider Araneus ventricosus genome elucidates the spidroin gene catalogue.</title>
        <authorList>
            <person name="Kono N."/>
            <person name="Nakamura H."/>
            <person name="Ohtoshi R."/>
            <person name="Moran D.A.P."/>
            <person name="Shinohara A."/>
            <person name="Yoshida Y."/>
            <person name="Fujiwara M."/>
            <person name="Mori M."/>
            <person name="Tomita M."/>
            <person name="Arakawa K."/>
        </authorList>
    </citation>
    <scope>NUCLEOTIDE SEQUENCE [LARGE SCALE GENOMIC DNA]</scope>
</reference>
<dbReference type="InterPro" id="IPR012337">
    <property type="entry name" value="RNaseH-like_sf"/>
</dbReference>
<proteinExistence type="predicted"/>
<dbReference type="GO" id="GO:0003676">
    <property type="term" value="F:nucleic acid binding"/>
    <property type="evidence" value="ECO:0007669"/>
    <property type="project" value="InterPro"/>
</dbReference>
<gene>
    <name evidence="1" type="ORF">AVEN_90619-2_1</name>
</gene>
<name>A0A4Y2MXU7_ARAVE</name>
<organism evidence="1 2">
    <name type="scientific">Araneus ventricosus</name>
    <name type="common">Orbweaver spider</name>
    <name type="synonym">Epeira ventricosa</name>
    <dbReference type="NCBI Taxonomy" id="182803"/>
    <lineage>
        <taxon>Eukaryota</taxon>
        <taxon>Metazoa</taxon>
        <taxon>Ecdysozoa</taxon>
        <taxon>Arthropoda</taxon>
        <taxon>Chelicerata</taxon>
        <taxon>Arachnida</taxon>
        <taxon>Araneae</taxon>
        <taxon>Araneomorphae</taxon>
        <taxon>Entelegynae</taxon>
        <taxon>Araneoidea</taxon>
        <taxon>Araneidae</taxon>
        <taxon>Araneus</taxon>
    </lineage>
</organism>
<dbReference type="InterPro" id="IPR036397">
    <property type="entry name" value="RNaseH_sf"/>
</dbReference>
<dbReference type="Proteomes" id="UP000499080">
    <property type="component" value="Unassembled WGS sequence"/>
</dbReference>
<protein>
    <submittedName>
        <fullName evidence="1">Uncharacterized protein</fullName>
    </submittedName>
</protein>
<dbReference type="AlphaFoldDB" id="A0A4Y2MXU7"/>
<dbReference type="EMBL" id="BGPR01008170">
    <property type="protein sequence ID" value="GBN31998.1"/>
    <property type="molecule type" value="Genomic_DNA"/>
</dbReference>
<evidence type="ECO:0000313" key="1">
    <source>
        <dbReference type="EMBL" id="GBN31998.1"/>
    </source>
</evidence>
<keyword evidence="2" id="KW-1185">Reference proteome</keyword>
<sequence>RNNEGVTCCGLDAAASKSHTTITRKGRLLRLHPHIRESWIKTHVGSVGNEEADKLAKEAAETENIPETLFELPKSLNKTIMRQ</sequence>
<dbReference type="Gene3D" id="3.30.420.10">
    <property type="entry name" value="Ribonuclease H-like superfamily/Ribonuclease H"/>
    <property type="match status" value="1"/>
</dbReference>